<comment type="caution">
    <text evidence="1">The sequence shown here is derived from an EMBL/GenBank/DDBJ whole genome shotgun (WGS) entry which is preliminary data.</text>
</comment>
<evidence type="ECO:0000313" key="2">
    <source>
        <dbReference type="Proteomes" id="UP000022910"/>
    </source>
</evidence>
<reference evidence="1 2" key="1">
    <citation type="submission" date="2014-02" db="EMBL/GenBank/DDBJ databases">
        <title>Single nucleus genome sequencing reveals high similarity among nuclei of an endomycorrhizal fungus.</title>
        <authorList>
            <person name="Lin K."/>
            <person name="Geurts R."/>
            <person name="Zhang Z."/>
            <person name="Limpens E."/>
            <person name="Saunders D.G."/>
            <person name="Mu D."/>
            <person name="Pang E."/>
            <person name="Cao H."/>
            <person name="Cha H."/>
            <person name="Lin T."/>
            <person name="Zhou Q."/>
            <person name="Shang Y."/>
            <person name="Li Y."/>
            <person name="Ivanov S."/>
            <person name="Sharma T."/>
            <person name="Velzen R.V."/>
            <person name="Ruijter N.D."/>
            <person name="Aanen D.K."/>
            <person name="Win J."/>
            <person name="Kamoun S."/>
            <person name="Bisseling T."/>
            <person name="Huang S."/>
        </authorList>
    </citation>
    <scope>NUCLEOTIDE SEQUENCE [LARGE SCALE GENOMIC DNA]</scope>
    <source>
        <strain evidence="2">DAOM197198w</strain>
    </source>
</reference>
<accession>A0A015LEY1</accession>
<dbReference type="Proteomes" id="UP000022910">
    <property type="component" value="Unassembled WGS sequence"/>
</dbReference>
<dbReference type="STRING" id="1432141.A0A015LEY1"/>
<sequence length="78" mass="8928">MTSSTSKNLNDDDLTITVSDNYTQKGGLSQSLQPPIILDNIRPLSRENVTRRLESYGKNIISTYKPLTWYRIIKIVEI</sequence>
<dbReference type="AlphaFoldDB" id="A0A015LEY1"/>
<evidence type="ECO:0000313" key="1">
    <source>
        <dbReference type="EMBL" id="EXX78219.1"/>
    </source>
</evidence>
<keyword evidence="2" id="KW-1185">Reference proteome</keyword>
<dbReference type="EMBL" id="JEMT01009415">
    <property type="protein sequence ID" value="EXX78219.1"/>
    <property type="molecule type" value="Genomic_DNA"/>
</dbReference>
<protein>
    <submittedName>
        <fullName evidence="1">Uncharacterized protein</fullName>
    </submittedName>
</protein>
<name>A0A015LEY1_RHIIW</name>
<dbReference type="HOGENOM" id="CLU_2623271_0_0_1"/>
<gene>
    <name evidence="1" type="ORF">RirG_016980</name>
</gene>
<organism evidence="1 2">
    <name type="scientific">Rhizophagus irregularis (strain DAOM 197198w)</name>
    <name type="common">Glomus intraradices</name>
    <dbReference type="NCBI Taxonomy" id="1432141"/>
    <lineage>
        <taxon>Eukaryota</taxon>
        <taxon>Fungi</taxon>
        <taxon>Fungi incertae sedis</taxon>
        <taxon>Mucoromycota</taxon>
        <taxon>Glomeromycotina</taxon>
        <taxon>Glomeromycetes</taxon>
        <taxon>Glomerales</taxon>
        <taxon>Glomeraceae</taxon>
        <taxon>Rhizophagus</taxon>
    </lineage>
</organism>
<proteinExistence type="predicted"/>